<dbReference type="RefSeq" id="WP_262849200.1">
    <property type="nucleotide sequence ID" value="NZ_JANZYP010000082.1"/>
</dbReference>
<evidence type="ECO:0000256" key="2">
    <source>
        <dbReference type="PROSITE-ProRule" id="PRU00252"/>
    </source>
</evidence>
<feature type="compositionally biased region" description="Basic and acidic residues" evidence="4">
    <location>
        <begin position="424"/>
        <end position="439"/>
    </location>
</feature>
<proteinExistence type="predicted"/>
<dbReference type="Gene3D" id="2.40.50.140">
    <property type="entry name" value="Nucleic acid-binding proteins"/>
    <property type="match status" value="1"/>
</dbReference>
<reference evidence="6" key="1">
    <citation type="journal article" date="2019" name="Int. J. Syst. Evol. Microbiol.">
        <title>The Global Catalogue of Microorganisms (GCM) 10K type strain sequencing project: providing services to taxonomists for standard genome sequencing and annotation.</title>
        <authorList>
            <consortium name="The Broad Institute Genomics Platform"/>
            <consortium name="The Broad Institute Genome Sequencing Center for Infectious Disease"/>
            <person name="Wu L."/>
            <person name="Ma J."/>
        </authorList>
    </citation>
    <scope>NUCLEOTIDE SEQUENCE [LARGE SCALE GENOMIC DNA]</scope>
    <source>
        <strain evidence="6">CCUG 49560</strain>
    </source>
</reference>
<sequence>MGDTMNDIYITLIGNVSAEPRQYSFNDGLRVTSLRLASTRRVFDKSSQSWHDGETTFYAVRCYRALAENVAQSIKLGQPIVVHGKLRIRSYEREGERRFLAEVEAIAVGHDLRRGLSRFERAQRGLPASAADEDARRRLDMSTQDWEMAGQPADPLAPSAAALPAPPSTYPSLSTFPPSEPTGFPGLPPADPTNLSSGLSPAQPTAPSGGLSFAHATAPSGSARTLADPAAPSHGGFSPADPAAPSHGGFSPADPAAPSGGGFSPVDPTGPSSSDLSPVDPTVPSGGGLSSPESTVPSGDGFSPAESTGPSGSGLPPTSLIGASALSSADSTAMLDPSLADLPSPSSRTSGDVTPLSPRRPEHASSPPSDTAEHSPGLLPDGREDATVLSVDGAGEVGDLPIRKESRTVTDLPSRRSGRAKTMFVDKDGGGLLAERRGDGAVGANSEPQEQASEESQTRAKAKGKTKTGATTTAKPGARAKTGAKTDAKPETAERVAA</sequence>
<dbReference type="Pfam" id="PF00436">
    <property type="entry name" value="SSB"/>
    <property type="match status" value="1"/>
</dbReference>
<feature type="compositionally biased region" description="Polar residues" evidence="4">
    <location>
        <begin position="193"/>
        <end position="206"/>
    </location>
</feature>
<feature type="compositionally biased region" description="Low complexity" evidence="4">
    <location>
        <begin position="152"/>
        <end position="163"/>
    </location>
</feature>
<feature type="compositionally biased region" description="Low complexity" evidence="4">
    <location>
        <begin position="335"/>
        <end position="347"/>
    </location>
</feature>
<evidence type="ECO:0000256" key="4">
    <source>
        <dbReference type="SAM" id="MobiDB-lite"/>
    </source>
</evidence>
<feature type="region of interest" description="Disordered" evidence="4">
    <location>
        <begin position="148"/>
        <end position="498"/>
    </location>
</feature>
<dbReference type="EMBL" id="JBHSFN010000027">
    <property type="protein sequence ID" value="MFC4590928.1"/>
    <property type="molecule type" value="Genomic_DNA"/>
</dbReference>
<dbReference type="InterPro" id="IPR011344">
    <property type="entry name" value="ssDNA-bd"/>
</dbReference>
<dbReference type="CDD" id="cd04496">
    <property type="entry name" value="SSB_OBF"/>
    <property type="match status" value="1"/>
</dbReference>
<dbReference type="GO" id="GO:0003677">
    <property type="term" value="F:DNA binding"/>
    <property type="evidence" value="ECO:0007669"/>
    <property type="project" value="UniProtKB-KW"/>
</dbReference>
<dbReference type="InterPro" id="IPR000424">
    <property type="entry name" value="Primosome_PriB/ssb"/>
</dbReference>
<gene>
    <name evidence="5" type="primary">ssb</name>
    <name evidence="5" type="ORF">ACFO8L_32865</name>
</gene>
<dbReference type="PROSITE" id="PS50935">
    <property type="entry name" value="SSB"/>
    <property type="match status" value="1"/>
</dbReference>
<evidence type="ECO:0000256" key="1">
    <source>
        <dbReference type="ARBA" id="ARBA00023125"/>
    </source>
</evidence>
<keyword evidence="1 2" id="KW-0238">DNA-binding</keyword>
<dbReference type="InterPro" id="IPR012340">
    <property type="entry name" value="NA-bd_OB-fold"/>
</dbReference>
<comment type="caution">
    <text evidence="5">The sequence shown here is derived from an EMBL/GenBank/DDBJ whole genome shotgun (WGS) entry which is preliminary data.</text>
</comment>
<name>A0ABV9EN77_9ACTN</name>
<dbReference type="Proteomes" id="UP001595891">
    <property type="component" value="Unassembled WGS sequence"/>
</dbReference>
<feature type="compositionally biased region" description="Low complexity" evidence="4">
    <location>
        <begin position="467"/>
        <end position="483"/>
    </location>
</feature>
<keyword evidence="6" id="KW-1185">Reference proteome</keyword>
<dbReference type="NCBIfam" id="TIGR00621">
    <property type="entry name" value="ssb"/>
    <property type="match status" value="1"/>
</dbReference>
<protein>
    <recommendedName>
        <fullName evidence="3">Single-stranded DNA-binding protein</fullName>
    </recommendedName>
</protein>
<dbReference type="SUPFAM" id="SSF50249">
    <property type="entry name" value="Nucleic acid-binding proteins"/>
    <property type="match status" value="1"/>
</dbReference>
<evidence type="ECO:0000313" key="5">
    <source>
        <dbReference type="EMBL" id="MFC4590928.1"/>
    </source>
</evidence>
<accession>A0ABV9EN77</accession>
<evidence type="ECO:0000313" key="6">
    <source>
        <dbReference type="Proteomes" id="UP001595891"/>
    </source>
</evidence>
<organism evidence="5 6">
    <name type="scientific">Sphaerisporangium corydalis</name>
    <dbReference type="NCBI Taxonomy" id="1441875"/>
    <lineage>
        <taxon>Bacteria</taxon>
        <taxon>Bacillati</taxon>
        <taxon>Actinomycetota</taxon>
        <taxon>Actinomycetes</taxon>
        <taxon>Streptosporangiales</taxon>
        <taxon>Streptosporangiaceae</taxon>
        <taxon>Sphaerisporangium</taxon>
    </lineage>
</organism>
<evidence type="ECO:0000256" key="3">
    <source>
        <dbReference type="RuleBase" id="RU000524"/>
    </source>
</evidence>
<feature type="compositionally biased region" description="Low complexity" evidence="4">
    <location>
        <begin position="446"/>
        <end position="455"/>
    </location>
</feature>
<feature type="compositionally biased region" description="Basic and acidic residues" evidence="4">
    <location>
        <begin position="484"/>
        <end position="498"/>
    </location>
</feature>